<evidence type="ECO:0000313" key="6">
    <source>
        <dbReference type="Proteomes" id="UP000738349"/>
    </source>
</evidence>
<dbReference type="InterPro" id="IPR036770">
    <property type="entry name" value="Ankyrin_rpt-contain_sf"/>
</dbReference>
<accession>A0A9P9FVT2</accession>
<dbReference type="PROSITE" id="PS50088">
    <property type="entry name" value="ANK_REPEAT"/>
    <property type="match status" value="2"/>
</dbReference>
<evidence type="ECO:0000259" key="4">
    <source>
        <dbReference type="PROSITE" id="PS50011"/>
    </source>
</evidence>
<feature type="domain" description="Protein kinase" evidence="4">
    <location>
        <begin position="68"/>
        <end position="363"/>
    </location>
</feature>
<dbReference type="GO" id="GO:0005524">
    <property type="term" value="F:ATP binding"/>
    <property type="evidence" value="ECO:0007669"/>
    <property type="project" value="InterPro"/>
</dbReference>
<dbReference type="InterPro" id="IPR002110">
    <property type="entry name" value="Ankyrin_rpt"/>
</dbReference>
<dbReference type="Pfam" id="PF12796">
    <property type="entry name" value="Ank_2"/>
    <property type="match status" value="1"/>
</dbReference>
<protein>
    <recommendedName>
        <fullName evidence="4">Protein kinase domain-containing protein</fullName>
    </recommendedName>
</protein>
<dbReference type="GO" id="GO:0004672">
    <property type="term" value="F:protein kinase activity"/>
    <property type="evidence" value="ECO:0007669"/>
    <property type="project" value="InterPro"/>
</dbReference>
<dbReference type="SUPFAM" id="SSF56112">
    <property type="entry name" value="Protein kinase-like (PK-like)"/>
    <property type="match status" value="1"/>
</dbReference>
<evidence type="ECO:0000256" key="1">
    <source>
        <dbReference type="ARBA" id="ARBA00022737"/>
    </source>
</evidence>
<dbReference type="Pfam" id="PF00069">
    <property type="entry name" value="Pkinase"/>
    <property type="match status" value="1"/>
</dbReference>
<dbReference type="Proteomes" id="UP000738349">
    <property type="component" value="Unassembled WGS sequence"/>
</dbReference>
<proteinExistence type="predicted"/>
<keyword evidence="2 3" id="KW-0040">ANK repeat</keyword>
<comment type="caution">
    <text evidence="5">The sequence shown here is derived from an EMBL/GenBank/DDBJ whole genome shotgun (WGS) entry which is preliminary data.</text>
</comment>
<dbReference type="PANTHER" id="PTHR24173">
    <property type="entry name" value="ANKYRIN REPEAT CONTAINING"/>
    <property type="match status" value="1"/>
</dbReference>
<gene>
    <name evidence="5" type="ORF">EDB81DRAFT_898381</name>
</gene>
<dbReference type="PROSITE" id="PS50297">
    <property type="entry name" value="ANK_REP_REGION"/>
    <property type="match status" value="2"/>
</dbReference>
<dbReference type="InterPro" id="IPR000719">
    <property type="entry name" value="Prot_kinase_dom"/>
</dbReference>
<evidence type="ECO:0000256" key="2">
    <source>
        <dbReference type="ARBA" id="ARBA00023043"/>
    </source>
</evidence>
<dbReference type="Gene3D" id="1.10.510.10">
    <property type="entry name" value="Transferase(Phosphotransferase) domain 1"/>
    <property type="match status" value="1"/>
</dbReference>
<dbReference type="AlphaFoldDB" id="A0A9P9FVT2"/>
<dbReference type="PANTHER" id="PTHR24173:SF74">
    <property type="entry name" value="ANKYRIN REPEAT DOMAIN-CONTAINING PROTEIN 16"/>
    <property type="match status" value="1"/>
</dbReference>
<dbReference type="Gene3D" id="1.25.40.20">
    <property type="entry name" value="Ankyrin repeat-containing domain"/>
    <property type="match status" value="2"/>
</dbReference>
<feature type="repeat" description="ANK" evidence="3">
    <location>
        <begin position="845"/>
        <end position="877"/>
    </location>
</feature>
<name>A0A9P9FVT2_9HYPO</name>
<dbReference type="Gene3D" id="3.30.200.20">
    <property type="entry name" value="Phosphorylase Kinase, domain 1"/>
    <property type="match status" value="1"/>
</dbReference>
<feature type="repeat" description="ANK" evidence="3">
    <location>
        <begin position="878"/>
        <end position="905"/>
    </location>
</feature>
<keyword evidence="1" id="KW-0677">Repeat</keyword>
<organism evidence="5 6">
    <name type="scientific">Dactylonectria macrodidyma</name>
    <dbReference type="NCBI Taxonomy" id="307937"/>
    <lineage>
        <taxon>Eukaryota</taxon>
        <taxon>Fungi</taxon>
        <taxon>Dikarya</taxon>
        <taxon>Ascomycota</taxon>
        <taxon>Pezizomycotina</taxon>
        <taxon>Sordariomycetes</taxon>
        <taxon>Hypocreomycetidae</taxon>
        <taxon>Hypocreales</taxon>
        <taxon>Nectriaceae</taxon>
        <taxon>Dactylonectria</taxon>
    </lineage>
</organism>
<dbReference type="PROSITE" id="PS00108">
    <property type="entry name" value="PROTEIN_KINASE_ST"/>
    <property type="match status" value="1"/>
</dbReference>
<reference evidence="5" key="1">
    <citation type="journal article" date="2021" name="Nat. Commun.">
        <title>Genetic determinants of endophytism in the Arabidopsis root mycobiome.</title>
        <authorList>
            <person name="Mesny F."/>
            <person name="Miyauchi S."/>
            <person name="Thiergart T."/>
            <person name="Pickel B."/>
            <person name="Atanasova L."/>
            <person name="Karlsson M."/>
            <person name="Huettel B."/>
            <person name="Barry K.W."/>
            <person name="Haridas S."/>
            <person name="Chen C."/>
            <person name="Bauer D."/>
            <person name="Andreopoulos W."/>
            <person name="Pangilinan J."/>
            <person name="LaButti K."/>
            <person name="Riley R."/>
            <person name="Lipzen A."/>
            <person name="Clum A."/>
            <person name="Drula E."/>
            <person name="Henrissat B."/>
            <person name="Kohler A."/>
            <person name="Grigoriev I.V."/>
            <person name="Martin F.M."/>
            <person name="Hacquard S."/>
        </authorList>
    </citation>
    <scope>NUCLEOTIDE SEQUENCE</scope>
    <source>
        <strain evidence="5">MPI-CAGE-AT-0147</strain>
    </source>
</reference>
<dbReference type="SUPFAM" id="SSF48403">
    <property type="entry name" value="Ankyrin repeat"/>
    <property type="match status" value="1"/>
</dbReference>
<dbReference type="PROSITE" id="PS50011">
    <property type="entry name" value="PROTEIN_KINASE_DOM"/>
    <property type="match status" value="1"/>
</dbReference>
<dbReference type="SMART" id="SM00220">
    <property type="entry name" value="S_TKc"/>
    <property type="match status" value="1"/>
</dbReference>
<evidence type="ECO:0000313" key="5">
    <source>
        <dbReference type="EMBL" id="KAH7176897.1"/>
    </source>
</evidence>
<dbReference type="OrthoDB" id="4062651at2759"/>
<dbReference type="EMBL" id="JAGMUV010000001">
    <property type="protein sequence ID" value="KAH7176897.1"/>
    <property type="molecule type" value="Genomic_DNA"/>
</dbReference>
<dbReference type="InterPro" id="IPR011009">
    <property type="entry name" value="Kinase-like_dom_sf"/>
</dbReference>
<keyword evidence="6" id="KW-1185">Reference proteome</keyword>
<dbReference type="InterPro" id="IPR008271">
    <property type="entry name" value="Ser/Thr_kinase_AS"/>
</dbReference>
<evidence type="ECO:0000256" key="3">
    <source>
        <dbReference type="PROSITE-ProRule" id="PRU00023"/>
    </source>
</evidence>
<sequence>MDSYNHSRNTATIPSTDSFRRFDLEHCGPSMPINNHVVDTNFIGGGPLLQFRYASLKSDLPLILSDDLKEGKYLAQGQCSQVMVATWKNNTIAVKRIIRRTPGERDRREIWSKVRQLQRDIEVCSHPQLVKSGHFPTLVGYGVQDGLPFLALELATIGSLDRMLYTEQEWTTRLDILIQVATAIKALHENGIQHGDIKPENVLIYPADGKYCAKLSDFSHASYGVAAGVDNPYGAYYGTWPFIPIEVWTKPSSVTVELCDIWTYGLLLWRVCQYRNDDSPKILSFVPSMDKDLNPAHTQALEKLWVEAFQRLSSALSGSETVDIHARSNIVSLFSDCVLPDPRARPSSAKAIERLCCLTEPRRELKIEEKPDHVEELTLSLGSTTLQGGDQEPGSSSAQPEQITLAARGSPPWIAETSRFSLFRMFSDRSSWHTQREFAMQLARAANNPPPGSQSFFRAVLSICQAYGYGCMRNIQPLVDLVEEEKRSAQEQEHTKVTREYDPERERSEIPVLRLLDGIMQRALRVGFSNLLRDEPESAYFLRDAADMARDFREREPYSLLWSAMRHGFPYAACILKKYNAMTEVEPVFGSTALHMLWTLTEDALTHVGRALVPEGTMLETASQGRSFICPRNMLVLEGTPLLWAVKAGNLYAATLLVSLGAQPLNSAGSSTSPLEAAVSLYRPEMVDLFLGHNFLPRIESPSHLSRVGQEVIMGFKSSIAAEHERTILHGTAVREMAAETLKIVLQHWPSQERAFLLEMLLQMSSTTSYQSQLGTAALVPYLLEVLLELRSSITPSPLPANRTSVVLNGLIRHWLLDGENCEQLLEHTLERHGSLLDPNTRDEVERTALHTAAIFNVAPLIPILLHHGAEIDAKDCDGNTPLFLAARMASVESFEALLDAGAKVACDGISALHAAATPQTKLSLIHYMLFESRHRARFTIPQILDGREPVIGATPLCLSVLAMQLDAIKALMLAGANCRAATCFPKLPIVMSVREIATMTYYKPGMKEGLSTWQRHEAIDPEEDIRNSKAILMNFYSGCKASDYEEEGFIGFNDNGVSLNFHVRKKRPGETFDAEFVSLDVLPRRPLKHGVSMWDDEIDLLDGEEMQFRRLVLPR</sequence>
<dbReference type="SMART" id="SM00248">
    <property type="entry name" value="ANK"/>
    <property type="match status" value="5"/>
</dbReference>